<evidence type="ECO:0000313" key="14">
    <source>
        <dbReference type="EMBL" id="ABK46048.1"/>
    </source>
</evidence>
<dbReference type="KEGG" id="mgm:Mmc1_3563"/>
<evidence type="ECO:0000256" key="8">
    <source>
        <dbReference type="ARBA" id="ARBA00022692"/>
    </source>
</evidence>
<dbReference type="AlphaFoldDB" id="A0LDK5"/>
<sequence length="137" mass="14835">MMGLPDDEDGMLHEINVTPLVDVMLVLLVIFIIAAPLMARALQLKLPQVAAPSFQASQVLEWVVLENGQWQLDGTPLTVEQMEARLQASMAVQPECVVRLSVAAQTPYDHVAAAIALAKAKGVTRLAFATQPLDGRH</sequence>
<keyword evidence="8 12" id="KW-0812">Transmembrane</keyword>
<dbReference type="Proteomes" id="UP000002586">
    <property type="component" value="Chromosome"/>
</dbReference>
<dbReference type="GO" id="GO:0005886">
    <property type="term" value="C:plasma membrane"/>
    <property type="evidence" value="ECO:0007669"/>
    <property type="project" value="UniProtKB-SubCell"/>
</dbReference>
<reference evidence="15" key="1">
    <citation type="journal article" date="2009" name="Appl. Environ. Microbiol.">
        <title>Complete genome sequence of the chemolithoautotrophic marine magnetotactic coccus strain MC-1.</title>
        <authorList>
            <person name="Schubbe S."/>
            <person name="Williams T.J."/>
            <person name="Xie G."/>
            <person name="Kiss H.E."/>
            <person name="Brettin T.S."/>
            <person name="Martinez D."/>
            <person name="Ross C.A."/>
            <person name="Schuler D."/>
            <person name="Cox B.L."/>
            <person name="Nealson K.H."/>
            <person name="Bazylinski D.A."/>
        </authorList>
    </citation>
    <scope>NUCLEOTIDE SEQUENCE [LARGE SCALE GENOMIC DNA]</scope>
    <source>
        <strain evidence="15">ATCC BAA-1437 / JCM 17883 / MC-1</strain>
    </source>
</reference>
<evidence type="ECO:0000256" key="6">
    <source>
        <dbReference type="ARBA" id="ARBA00022475"/>
    </source>
</evidence>
<dbReference type="OrthoDB" id="9798629at2"/>
<comment type="subunit">
    <text evidence="4">The accessory proteins ExbB and ExbD seem to form a complex with TonB.</text>
</comment>
<evidence type="ECO:0000256" key="11">
    <source>
        <dbReference type="ARBA" id="ARBA00023136"/>
    </source>
</evidence>
<keyword evidence="5 12" id="KW-0813">Transport</keyword>
<dbReference type="InterPro" id="IPR003400">
    <property type="entry name" value="ExbD"/>
</dbReference>
<dbReference type="STRING" id="156889.Mmc1_3563"/>
<dbReference type="GO" id="GO:0015031">
    <property type="term" value="P:protein transport"/>
    <property type="evidence" value="ECO:0007669"/>
    <property type="project" value="UniProtKB-KW"/>
</dbReference>
<keyword evidence="11 13" id="KW-0472">Membrane</keyword>
<evidence type="ECO:0000256" key="3">
    <source>
        <dbReference type="ARBA" id="ARBA00005811"/>
    </source>
</evidence>
<evidence type="ECO:0000256" key="2">
    <source>
        <dbReference type="ARBA" id="ARBA00004249"/>
    </source>
</evidence>
<proteinExistence type="inferred from homology"/>
<dbReference type="PANTHER" id="PTHR30558">
    <property type="entry name" value="EXBD MEMBRANE COMPONENT OF PMF-DRIVEN MACROMOLECULE IMPORT SYSTEM"/>
    <property type="match status" value="1"/>
</dbReference>
<name>A0LDK5_MAGMM</name>
<keyword evidence="15" id="KW-1185">Reference proteome</keyword>
<evidence type="ECO:0000256" key="13">
    <source>
        <dbReference type="SAM" id="Phobius"/>
    </source>
</evidence>
<gene>
    <name evidence="14" type="ordered locus">Mmc1_3563</name>
</gene>
<dbReference type="HOGENOM" id="CLU_085305_1_1_5"/>
<evidence type="ECO:0000256" key="1">
    <source>
        <dbReference type="ARBA" id="ARBA00003540"/>
    </source>
</evidence>
<evidence type="ECO:0000256" key="12">
    <source>
        <dbReference type="RuleBase" id="RU003879"/>
    </source>
</evidence>
<evidence type="ECO:0000256" key="4">
    <source>
        <dbReference type="ARBA" id="ARBA00011471"/>
    </source>
</evidence>
<keyword evidence="7" id="KW-0997">Cell inner membrane</keyword>
<dbReference type="PANTHER" id="PTHR30558:SF12">
    <property type="entry name" value="BIOPOLYMER TRANSPORT PROTEIN EXBD"/>
    <property type="match status" value="1"/>
</dbReference>
<protein>
    <submittedName>
        <fullName evidence="14">Outer membrane transport energization protein ExbD</fullName>
    </submittedName>
</protein>
<dbReference type="Pfam" id="PF02472">
    <property type="entry name" value="ExbD"/>
    <property type="match status" value="1"/>
</dbReference>
<comment type="similarity">
    <text evidence="3 12">Belongs to the ExbD/TolR family.</text>
</comment>
<dbReference type="RefSeq" id="WP_011715104.1">
    <property type="nucleotide sequence ID" value="NC_008576.1"/>
</dbReference>
<evidence type="ECO:0000256" key="9">
    <source>
        <dbReference type="ARBA" id="ARBA00022927"/>
    </source>
</evidence>
<feature type="transmembrane region" description="Helical" evidence="13">
    <location>
        <begin position="20"/>
        <end position="39"/>
    </location>
</feature>
<dbReference type="GO" id="GO:0022857">
    <property type="term" value="F:transmembrane transporter activity"/>
    <property type="evidence" value="ECO:0007669"/>
    <property type="project" value="InterPro"/>
</dbReference>
<evidence type="ECO:0000256" key="10">
    <source>
        <dbReference type="ARBA" id="ARBA00022989"/>
    </source>
</evidence>
<dbReference type="EMBL" id="CP000471">
    <property type="protein sequence ID" value="ABK46048.1"/>
    <property type="molecule type" value="Genomic_DNA"/>
</dbReference>
<organism evidence="14 15">
    <name type="scientific">Magnetococcus marinus (strain ATCC BAA-1437 / JCM 17883 / MC-1)</name>
    <dbReference type="NCBI Taxonomy" id="156889"/>
    <lineage>
        <taxon>Bacteria</taxon>
        <taxon>Pseudomonadati</taxon>
        <taxon>Pseudomonadota</taxon>
        <taxon>Magnetococcia</taxon>
        <taxon>Magnetococcales</taxon>
        <taxon>Magnetococcaceae</taxon>
        <taxon>Magnetococcus</taxon>
    </lineage>
</organism>
<accession>A0LDK5</accession>
<keyword evidence="10 13" id="KW-1133">Transmembrane helix</keyword>
<evidence type="ECO:0000256" key="7">
    <source>
        <dbReference type="ARBA" id="ARBA00022519"/>
    </source>
</evidence>
<comment type="function">
    <text evidence="1">Involved in the TonB-dependent energy-dependent transport of various receptor-bound substrates.</text>
</comment>
<dbReference type="Gene3D" id="3.30.420.270">
    <property type="match status" value="1"/>
</dbReference>
<evidence type="ECO:0000256" key="5">
    <source>
        <dbReference type="ARBA" id="ARBA00022448"/>
    </source>
</evidence>
<evidence type="ECO:0000313" key="15">
    <source>
        <dbReference type="Proteomes" id="UP000002586"/>
    </source>
</evidence>
<dbReference type="eggNOG" id="COG0848">
    <property type="taxonomic scope" value="Bacteria"/>
</dbReference>
<keyword evidence="6" id="KW-1003">Cell membrane</keyword>
<reference evidence="14 15" key="2">
    <citation type="journal article" date="2012" name="Int. J. Syst. Evol. Microbiol.">
        <title>Magnetococcus marinus gen. nov., sp. nov., a marine, magnetotactic bacterium that represents a novel lineage (Magnetococcaceae fam. nov.; Magnetococcales ord. nov.) at the base of the Alphaproteobacteria.</title>
        <authorList>
            <person name="Bazylinski D.A."/>
            <person name="Williams T.J."/>
            <person name="Lefevre C.T."/>
            <person name="Berg R.J."/>
            <person name="Zhang C.L."/>
            <person name="Bowser S.S."/>
            <person name="Dean A.J."/>
            <person name="Beveridge T.J."/>
        </authorList>
    </citation>
    <scope>NUCLEOTIDE SEQUENCE [LARGE SCALE GENOMIC DNA]</scope>
    <source>
        <strain evidence="15">ATCC BAA-1437 / JCM 17883 / MC-1</strain>
    </source>
</reference>
<comment type="subcellular location">
    <subcellularLocation>
        <location evidence="2">Cell inner membrane</location>
        <topology evidence="2">Single-pass type II membrane protein</topology>
    </subcellularLocation>
    <subcellularLocation>
        <location evidence="12">Cell membrane</location>
        <topology evidence="12">Single-pass type II membrane protein</topology>
    </subcellularLocation>
</comment>
<keyword evidence="9 12" id="KW-0653">Protein transport</keyword>